<gene>
    <name evidence="3" type="ORF">VFPPC_01274</name>
</gene>
<accession>A0A179G726</accession>
<keyword evidence="4" id="KW-1185">Reference proteome</keyword>
<feature type="region of interest" description="Disordered" evidence="2">
    <location>
        <begin position="1"/>
        <end position="53"/>
    </location>
</feature>
<comment type="caution">
    <text evidence="3">The sequence shown here is derived from an EMBL/GenBank/DDBJ whole genome shotgun (WGS) entry which is preliminary data.</text>
</comment>
<dbReference type="PANTHER" id="PTHR43591">
    <property type="entry name" value="METHYLTRANSFERASE"/>
    <property type="match status" value="1"/>
</dbReference>
<feature type="compositionally biased region" description="Low complexity" evidence="2">
    <location>
        <begin position="38"/>
        <end position="52"/>
    </location>
</feature>
<evidence type="ECO:0000313" key="4">
    <source>
        <dbReference type="Proteomes" id="UP000078397"/>
    </source>
</evidence>
<organism evidence="3 4">
    <name type="scientific">Pochonia chlamydosporia 170</name>
    <dbReference type="NCBI Taxonomy" id="1380566"/>
    <lineage>
        <taxon>Eukaryota</taxon>
        <taxon>Fungi</taxon>
        <taxon>Dikarya</taxon>
        <taxon>Ascomycota</taxon>
        <taxon>Pezizomycotina</taxon>
        <taxon>Sordariomycetes</taxon>
        <taxon>Hypocreomycetidae</taxon>
        <taxon>Hypocreales</taxon>
        <taxon>Clavicipitaceae</taxon>
        <taxon>Pochonia</taxon>
    </lineage>
</organism>
<dbReference type="PANTHER" id="PTHR43591:SF10">
    <property type="entry name" value="ABC TRANSMEMBRANE TYPE-1 DOMAIN-CONTAINING PROTEIN-RELATED"/>
    <property type="match status" value="1"/>
</dbReference>
<dbReference type="OrthoDB" id="2013972at2759"/>
<name>A0A179G726_METCM</name>
<dbReference type="EMBL" id="LSBJ02000001">
    <property type="protein sequence ID" value="OAQ73594.1"/>
    <property type="molecule type" value="Genomic_DNA"/>
</dbReference>
<feature type="compositionally biased region" description="Basic and acidic residues" evidence="2">
    <location>
        <begin position="25"/>
        <end position="34"/>
    </location>
</feature>
<dbReference type="GO" id="GO:0008168">
    <property type="term" value="F:methyltransferase activity"/>
    <property type="evidence" value="ECO:0007669"/>
    <property type="project" value="TreeGrafter"/>
</dbReference>
<evidence type="ECO:0000256" key="2">
    <source>
        <dbReference type="SAM" id="MobiDB-lite"/>
    </source>
</evidence>
<dbReference type="Pfam" id="PF13489">
    <property type="entry name" value="Methyltransf_23"/>
    <property type="match status" value="1"/>
</dbReference>
<proteinExistence type="inferred from homology"/>
<dbReference type="STRING" id="1380566.A0A179G726"/>
<protein>
    <submittedName>
        <fullName evidence="3">Helix-turn-helix, Psq</fullName>
    </submittedName>
</protein>
<dbReference type="CDD" id="cd02440">
    <property type="entry name" value="AdoMet_MTases"/>
    <property type="match status" value="1"/>
</dbReference>
<evidence type="ECO:0000256" key="1">
    <source>
        <dbReference type="ARBA" id="ARBA00038158"/>
    </source>
</evidence>
<dbReference type="RefSeq" id="XP_018149677.1">
    <property type="nucleotide sequence ID" value="XM_018281131.1"/>
</dbReference>
<dbReference type="GeneID" id="28845125"/>
<dbReference type="Gene3D" id="3.40.50.150">
    <property type="entry name" value="Vaccinia Virus protein VP39"/>
    <property type="match status" value="1"/>
</dbReference>
<reference evidence="3 4" key="1">
    <citation type="journal article" date="2016" name="PLoS Pathog.">
        <title>Biosynthesis of antibiotic leucinostatins in bio-control fungus Purpureocillium lilacinum and their inhibition on phytophthora revealed by genome mining.</title>
        <authorList>
            <person name="Wang G."/>
            <person name="Liu Z."/>
            <person name="Lin R."/>
            <person name="Li E."/>
            <person name="Mao Z."/>
            <person name="Ling J."/>
            <person name="Yang Y."/>
            <person name="Yin W.B."/>
            <person name="Xie B."/>
        </authorList>
    </citation>
    <scope>NUCLEOTIDE SEQUENCE [LARGE SCALE GENOMIC DNA]</scope>
    <source>
        <strain evidence="3">170</strain>
    </source>
</reference>
<dbReference type="KEGG" id="pchm:VFPPC_01274"/>
<dbReference type="InterPro" id="IPR029063">
    <property type="entry name" value="SAM-dependent_MTases_sf"/>
</dbReference>
<sequence length="388" mass="43050">MVSSSTKSRDRAKSASVSDVVEVTAPDHDDEKVEAPIGHGTPTETSPTSGPSAVVRATQAPVIEPSTDSDDEFDLESDLLGDDTTASLSSSIYAAFAYERGRRYQTFGDGRYPIPNDDLEQNREDMKHAMLMMLTEGKPFFSPIGMHPQKILDIGTGTGIWAIEVGDKYPSAHVCGIDLTPIQPEWVPANVSFLVDDCTLDWIERDVDLAHFRFMVMILKDIPTVLGHAYESLRPGGWIELQELQGVPLCDDGTMKDDDPVKSLYDTAGAAYKKFGMSTTLPAEIEPYLREAGFENIHCRIMKVPIGVWAKEKTMRVIGLYQKMAVVDFIPTLAGRPFQALQISETEAEVRVALARKGLEDPSVHRYFNYYFWYAQKPGLRSGAEDDL</sequence>
<comment type="similarity">
    <text evidence="1">Belongs to the methyltransferase superfamily. LaeA methyltransferase family.</text>
</comment>
<dbReference type="AlphaFoldDB" id="A0A179G726"/>
<dbReference type="Proteomes" id="UP000078397">
    <property type="component" value="Unassembled WGS sequence"/>
</dbReference>
<dbReference type="SUPFAM" id="SSF53335">
    <property type="entry name" value="S-adenosyl-L-methionine-dependent methyltransferases"/>
    <property type="match status" value="1"/>
</dbReference>
<evidence type="ECO:0000313" key="3">
    <source>
        <dbReference type="EMBL" id="OAQ73594.1"/>
    </source>
</evidence>